<keyword evidence="1" id="KW-0472">Membrane</keyword>
<evidence type="ECO:0000313" key="3">
    <source>
        <dbReference type="Proteomes" id="UP000007015"/>
    </source>
</evidence>
<evidence type="ECO:0000313" key="2">
    <source>
        <dbReference type="EMBL" id="EEC75229.1"/>
    </source>
</evidence>
<dbReference type="Proteomes" id="UP000007015">
    <property type="component" value="Chromosome 3"/>
</dbReference>
<organism evidence="2 3">
    <name type="scientific">Oryza sativa subsp. indica</name>
    <name type="common">Rice</name>
    <dbReference type="NCBI Taxonomy" id="39946"/>
    <lineage>
        <taxon>Eukaryota</taxon>
        <taxon>Viridiplantae</taxon>
        <taxon>Streptophyta</taxon>
        <taxon>Embryophyta</taxon>
        <taxon>Tracheophyta</taxon>
        <taxon>Spermatophyta</taxon>
        <taxon>Magnoliopsida</taxon>
        <taxon>Liliopsida</taxon>
        <taxon>Poales</taxon>
        <taxon>Poaceae</taxon>
        <taxon>BOP clade</taxon>
        <taxon>Oryzoideae</taxon>
        <taxon>Oryzeae</taxon>
        <taxon>Oryzinae</taxon>
        <taxon>Oryza</taxon>
        <taxon>Oryza sativa</taxon>
    </lineage>
</organism>
<gene>
    <name evidence="2" type="ORF">OsI_11501</name>
</gene>
<feature type="transmembrane region" description="Helical" evidence="1">
    <location>
        <begin position="56"/>
        <end position="80"/>
    </location>
</feature>
<keyword evidence="1" id="KW-1133">Transmembrane helix</keyword>
<name>B8APD6_ORYSI</name>
<dbReference type="Gramene" id="BGIOSGA012594-TA">
    <property type="protein sequence ID" value="BGIOSGA012594-PA"/>
    <property type="gene ID" value="BGIOSGA012594"/>
</dbReference>
<accession>B8APD6</accession>
<keyword evidence="1" id="KW-0812">Transmembrane</keyword>
<keyword evidence="3" id="KW-1185">Reference proteome</keyword>
<protein>
    <submittedName>
        <fullName evidence="2">Uncharacterized protein</fullName>
    </submittedName>
</protein>
<dbReference type="EMBL" id="CM000128">
    <property type="protein sequence ID" value="EEC75229.1"/>
    <property type="molecule type" value="Genomic_DNA"/>
</dbReference>
<reference evidence="2 3" key="1">
    <citation type="journal article" date="2005" name="PLoS Biol.">
        <title>The genomes of Oryza sativa: a history of duplications.</title>
        <authorList>
            <person name="Yu J."/>
            <person name="Wang J."/>
            <person name="Lin W."/>
            <person name="Li S."/>
            <person name="Li H."/>
            <person name="Zhou J."/>
            <person name="Ni P."/>
            <person name="Dong W."/>
            <person name="Hu S."/>
            <person name="Zeng C."/>
            <person name="Zhang J."/>
            <person name="Zhang Y."/>
            <person name="Li R."/>
            <person name="Xu Z."/>
            <person name="Li S."/>
            <person name="Li X."/>
            <person name="Zheng H."/>
            <person name="Cong L."/>
            <person name="Lin L."/>
            <person name="Yin J."/>
            <person name="Geng J."/>
            <person name="Li G."/>
            <person name="Shi J."/>
            <person name="Liu J."/>
            <person name="Lv H."/>
            <person name="Li J."/>
            <person name="Wang J."/>
            <person name="Deng Y."/>
            <person name="Ran L."/>
            <person name="Shi X."/>
            <person name="Wang X."/>
            <person name="Wu Q."/>
            <person name="Li C."/>
            <person name="Ren X."/>
            <person name="Wang J."/>
            <person name="Wang X."/>
            <person name="Li D."/>
            <person name="Liu D."/>
            <person name="Zhang X."/>
            <person name="Ji Z."/>
            <person name="Zhao W."/>
            <person name="Sun Y."/>
            <person name="Zhang Z."/>
            <person name="Bao J."/>
            <person name="Han Y."/>
            <person name="Dong L."/>
            <person name="Ji J."/>
            <person name="Chen P."/>
            <person name="Wu S."/>
            <person name="Liu J."/>
            <person name="Xiao Y."/>
            <person name="Bu D."/>
            <person name="Tan J."/>
            <person name="Yang L."/>
            <person name="Ye C."/>
            <person name="Zhang J."/>
            <person name="Xu J."/>
            <person name="Zhou Y."/>
            <person name="Yu Y."/>
            <person name="Zhang B."/>
            <person name="Zhuang S."/>
            <person name="Wei H."/>
            <person name="Liu B."/>
            <person name="Lei M."/>
            <person name="Yu H."/>
            <person name="Li Y."/>
            <person name="Xu H."/>
            <person name="Wei S."/>
            <person name="He X."/>
            <person name="Fang L."/>
            <person name="Zhang Z."/>
            <person name="Zhang Y."/>
            <person name="Huang X."/>
            <person name="Su Z."/>
            <person name="Tong W."/>
            <person name="Li J."/>
            <person name="Tong Z."/>
            <person name="Li S."/>
            <person name="Ye J."/>
            <person name="Wang L."/>
            <person name="Fang L."/>
            <person name="Lei T."/>
            <person name="Chen C."/>
            <person name="Chen H."/>
            <person name="Xu Z."/>
            <person name="Li H."/>
            <person name="Huang H."/>
            <person name="Zhang F."/>
            <person name="Xu H."/>
            <person name="Li N."/>
            <person name="Zhao C."/>
            <person name="Li S."/>
            <person name="Dong L."/>
            <person name="Huang Y."/>
            <person name="Li L."/>
            <person name="Xi Y."/>
            <person name="Qi Q."/>
            <person name="Li W."/>
            <person name="Zhang B."/>
            <person name="Hu W."/>
            <person name="Zhang Y."/>
            <person name="Tian X."/>
            <person name="Jiao Y."/>
            <person name="Liang X."/>
            <person name="Jin J."/>
            <person name="Gao L."/>
            <person name="Zheng W."/>
            <person name="Hao B."/>
            <person name="Liu S."/>
            <person name="Wang W."/>
            <person name="Yuan L."/>
            <person name="Cao M."/>
            <person name="McDermott J."/>
            <person name="Samudrala R."/>
            <person name="Wang J."/>
            <person name="Wong G.K."/>
            <person name="Yang H."/>
        </authorList>
    </citation>
    <scope>NUCLEOTIDE SEQUENCE [LARGE SCALE GENOMIC DNA]</scope>
    <source>
        <strain evidence="3">cv. 93-11</strain>
    </source>
</reference>
<proteinExistence type="predicted"/>
<dbReference type="AlphaFoldDB" id="B8APD6"/>
<dbReference type="HOGENOM" id="CLU_1819047_0_0_1"/>
<evidence type="ECO:0000256" key="1">
    <source>
        <dbReference type="SAM" id="Phobius"/>
    </source>
</evidence>
<sequence length="142" mass="14616">MQPPTGAVSGDDPLPSPPLHPVISACSPRAIRSAAADDDASPAVDGLGIGGIDGGALMMALFVCLVVVAACRVVVVVAGVRELVQDVVEGRREAVRMQRALVRLERAAGAHGGARQHHRAVLLLQPRRGWGRVEAAGPVAAE</sequence>